<dbReference type="Proteomes" id="UP000825002">
    <property type="component" value="Unassembled WGS sequence"/>
</dbReference>
<keyword evidence="1" id="KW-0732">Signal</keyword>
<proteinExistence type="predicted"/>
<name>A0ABQ7SC54_9ACAR</name>
<accession>A0ABQ7SC54</accession>
<sequence>MKTSYFIFALVLSLSILARHAYAGVHDELAKKFVKLLIAAALLSPPVPVRINVNHEPIIGPPIPHPWTHGIHHGGFGGGFGGHGIGRR</sequence>
<evidence type="ECO:0000256" key="1">
    <source>
        <dbReference type="SAM" id="SignalP"/>
    </source>
</evidence>
<reference evidence="2 3" key="1">
    <citation type="submission" date="2020-10" db="EMBL/GenBank/DDBJ databases">
        <authorList>
            <person name="Klimov P.B."/>
            <person name="Dyachkov S.M."/>
            <person name="Chetverikov P.E."/>
        </authorList>
    </citation>
    <scope>NUCLEOTIDE SEQUENCE [LARGE SCALE GENOMIC DNA]</scope>
    <source>
        <strain evidence="2">BMOC 18-1129-001#AD2665</strain>
        <tissue evidence="2">Entire mites</tissue>
    </source>
</reference>
<evidence type="ECO:0000313" key="3">
    <source>
        <dbReference type="Proteomes" id="UP000825002"/>
    </source>
</evidence>
<protein>
    <submittedName>
        <fullName evidence="2">Uncharacterized protein</fullName>
    </submittedName>
</protein>
<feature type="signal peptide" evidence="1">
    <location>
        <begin position="1"/>
        <end position="23"/>
    </location>
</feature>
<gene>
    <name evidence="2" type="ORF">GZH46_00480</name>
</gene>
<keyword evidence="3" id="KW-1185">Reference proteome</keyword>
<evidence type="ECO:0000313" key="2">
    <source>
        <dbReference type="EMBL" id="KAG9510957.1"/>
    </source>
</evidence>
<organism evidence="2 3">
    <name type="scientific">Fragariocoptes setiger</name>
    <dbReference type="NCBI Taxonomy" id="1670756"/>
    <lineage>
        <taxon>Eukaryota</taxon>
        <taxon>Metazoa</taxon>
        <taxon>Ecdysozoa</taxon>
        <taxon>Arthropoda</taxon>
        <taxon>Chelicerata</taxon>
        <taxon>Arachnida</taxon>
        <taxon>Acari</taxon>
        <taxon>Acariformes</taxon>
        <taxon>Trombidiformes</taxon>
        <taxon>Prostigmata</taxon>
        <taxon>Eupodina</taxon>
        <taxon>Eriophyoidea</taxon>
        <taxon>Phytoptidae</taxon>
        <taxon>Fragariocoptes</taxon>
    </lineage>
</organism>
<dbReference type="EMBL" id="JAIFTH010000047">
    <property type="protein sequence ID" value="KAG9510957.1"/>
    <property type="molecule type" value="Genomic_DNA"/>
</dbReference>
<feature type="chain" id="PRO_5045714245" evidence="1">
    <location>
        <begin position="24"/>
        <end position="88"/>
    </location>
</feature>
<comment type="caution">
    <text evidence="2">The sequence shown here is derived from an EMBL/GenBank/DDBJ whole genome shotgun (WGS) entry which is preliminary data.</text>
</comment>